<keyword evidence="5" id="KW-0808">Transferase</keyword>
<dbReference type="Pfam" id="PF13380">
    <property type="entry name" value="CoA_binding_2"/>
    <property type="match status" value="1"/>
</dbReference>
<accession>A0A1I6JHZ7</accession>
<reference evidence="5 6" key="1">
    <citation type="submission" date="2016-10" db="EMBL/GenBank/DDBJ databases">
        <authorList>
            <person name="de Groot N.N."/>
        </authorList>
    </citation>
    <scope>NUCLEOTIDE SEQUENCE [LARGE SCALE GENOMIC DNA]</scope>
    <source>
        <strain evidence="5 6">CGMCC 1.9167</strain>
    </source>
</reference>
<dbReference type="InterPro" id="IPR051538">
    <property type="entry name" value="Acyl-CoA_Synth/Transferase"/>
</dbReference>
<keyword evidence="2" id="KW-0547">Nucleotide-binding</keyword>
<keyword evidence="6" id="KW-1185">Reference proteome</keyword>
<dbReference type="SUPFAM" id="SSF52210">
    <property type="entry name" value="Succinyl-CoA synthetase domains"/>
    <property type="match status" value="2"/>
</dbReference>
<dbReference type="Gene3D" id="3.30.470.20">
    <property type="entry name" value="ATP-grasp fold, B domain"/>
    <property type="match status" value="1"/>
</dbReference>
<evidence type="ECO:0000313" key="5">
    <source>
        <dbReference type="EMBL" id="SFR78562.1"/>
    </source>
</evidence>
<dbReference type="Pfam" id="PF19045">
    <property type="entry name" value="Ligase_CoA_2"/>
    <property type="match status" value="1"/>
</dbReference>
<dbReference type="SUPFAM" id="SSF56059">
    <property type="entry name" value="Glutathione synthetase ATP-binding domain-like"/>
    <property type="match status" value="1"/>
</dbReference>
<evidence type="ECO:0000313" key="6">
    <source>
        <dbReference type="Proteomes" id="UP000198644"/>
    </source>
</evidence>
<dbReference type="Gene3D" id="3.40.630.30">
    <property type="match status" value="1"/>
</dbReference>
<dbReference type="PANTHER" id="PTHR43334:SF1">
    <property type="entry name" value="3-HYDROXYPROPIONATE--COA LIGASE [ADP-FORMING]"/>
    <property type="match status" value="1"/>
</dbReference>
<sequence length="914" mass="102339">MGTRYLESLFNPSSIVVVGASERADNLGGMVLRNLLGGSYPGRMLVINRNGYESVHGVPCVAKVSKMEFSPELAIVCTPPDTVPKVVRRLGKAGVRTAMVMTGGMSRAHSRTGQPLMYSVGEAARETGIRVLGPNTIGLMVPARKLNATYAHMGVLPGKVAFVGQSGSVASSVIDWAFARGVGFSYFLTLGDSMDIDHDDLIDYLAQDSQTRAILLHIENIPNPRRFMSAVRVASRTKPVIAVKSGRVPESEWFRHELPAGLHRSDPIYDATLQRAGVLRVDGLGQMFDALETLTRMRPLKRESLAIMANGVGPGVLAVDRLAALGGELATLSEKSIEGLAEILPPYWSRKNPIDLSYDASPELYAKAIRVLAKDPEISNVLIMYSPSLTEDSLQIADAVVQAIKGTRLNVFTCWLGQSTVLDARDEFYRAGVPSFFSPEKAVMAFMQHVNHQRVQRLLAETPESFTDHFADHSNARRIIVNALRSDRNHLSDREARQVLADYGINTVPTVHCDDVEEVIEAFAVERRPVDVTLMHQRACHPFMEYQSGRGRYRSTVHGLTNENDLIDACRDLMEDYQKHFPDSGFLGFAVQRSYKHIDGIAFSVGITRDALFGPLVVCGAAGAQINVMSDRQIALPPLNMVLARELLHRTYMSKLLREFSPHAEQDIRALCEVLITLSQIVIDIPEIRGLEISPLLFNNDQLMAVDVAIDLSDKPGRPIIQPYPRELEEWMVLPKSGRRVIIRPVLAEDEPSHRAFHELQSPESIRYRFFQFRKHFSREDVAQMVQIDYDREMVFVANAPREDEEGEETLGTVRVWTDADNLRCEFAVMVHDKMKGEGLGVALMQKMIDYCRSRGTMEMVGNVLPDNRPMLQLAEHLGFSIHYNREEEVMDLRLVLNEPEKDWQRERLARAHH</sequence>
<dbReference type="InterPro" id="IPR036291">
    <property type="entry name" value="NAD(P)-bd_dom_sf"/>
</dbReference>
<dbReference type="Proteomes" id="UP000198644">
    <property type="component" value="Unassembled WGS sequence"/>
</dbReference>
<protein>
    <submittedName>
        <fullName evidence="5">Acetyltransferase</fullName>
    </submittedName>
</protein>
<dbReference type="InterPro" id="IPR043938">
    <property type="entry name" value="Ligase_CoA_dom"/>
</dbReference>
<dbReference type="InterPro" id="IPR016181">
    <property type="entry name" value="Acyl_CoA_acyltransferase"/>
</dbReference>
<dbReference type="OrthoDB" id="9807426at2"/>
<keyword evidence="3" id="KW-0067">ATP-binding</keyword>
<dbReference type="InterPro" id="IPR013815">
    <property type="entry name" value="ATP_grasp_subdomain_1"/>
</dbReference>
<feature type="domain" description="N-acetyltransferase" evidence="4">
    <location>
        <begin position="741"/>
        <end position="900"/>
    </location>
</feature>
<dbReference type="GO" id="GO:0043758">
    <property type="term" value="F:acetate-CoA ligase (ADP-forming) activity"/>
    <property type="evidence" value="ECO:0007669"/>
    <property type="project" value="InterPro"/>
</dbReference>
<dbReference type="AlphaFoldDB" id="A0A1I6JHZ7"/>
<dbReference type="Gene3D" id="3.30.1490.20">
    <property type="entry name" value="ATP-grasp fold, A domain"/>
    <property type="match status" value="1"/>
</dbReference>
<keyword evidence="1" id="KW-0436">Ligase</keyword>
<organism evidence="5 6">
    <name type="scientific">Marinobacter daqiaonensis</name>
    <dbReference type="NCBI Taxonomy" id="650891"/>
    <lineage>
        <taxon>Bacteria</taxon>
        <taxon>Pseudomonadati</taxon>
        <taxon>Pseudomonadota</taxon>
        <taxon>Gammaproteobacteria</taxon>
        <taxon>Pseudomonadales</taxon>
        <taxon>Marinobacteraceae</taxon>
        <taxon>Marinobacter</taxon>
    </lineage>
</organism>
<evidence type="ECO:0000259" key="4">
    <source>
        <dbReference type="PROSITE" id="PS51186"/>
    </source>
</evidence>
<dbReference type="GO" id="GO:0005524">
    <property type="term" value="F:ATP binding"/>
    <property type="evidence" value="ECO:0007669"/>
    <property type="project" value="UniProtKB-KW"/>
</dbReference>
<dbReference type="Pfam" id="PF13607">
    <property type="entry name" value="Succ_CoA_lig"/>
    <property type="match status" value="1"/>
</dbReference>
<dbReference type="PROSITE" id="PS51186">
    <property type="entry name" value="GNAT"/>
    <property type="match status" value="1"/>
</dbReference>
<dbReference type="STRING" id="650891.SAMN05216203_3039"/>
<gene>
    <name evidence="5" type="ORF">SAMN05216203_3039</name>
</gene>
<dbReference type="PANTHER" id="PTHR43334">
    <property type="entry name" value="ACETATE--COA LIGASE [ADP-FORMING]"/>
    <property type="match status" value="1"/>
</dbReference>
<name>A0A1I6JHZ7_9GAMM</name>
<dbReference type="GO" id="GO:0016747">
    <property type="term" value="F:acyltransferase activity, transferring groups other than amino-acyl groups"/>
    <property type="evidence" value="ECO:0007669"/>
    <property type="project" value="InterPro"/>
</dbReference>
<dbReference type="SUPFAM" id="SSF51735">
    <property type="entry name" value="NAD(P)-binding Rossmann-fold domains"/>
    <property type="match status" value="1"/>
</dbReference>
<dbReference type="EMBL" id="FOYW01000002">
    <property type="protein sequence ID" value="SFR78562.1"/>
    <property type="molecule type" value="Genomic_DNA"/>
</dbReference>
<evidence type="ECO:0000256" key="1">
    <source>
        <dbReference type="ARBA" id="ARBA00022598"/>
    </source>
</evidence>
<dbReference type="InterPro" id="IPR032875">
    <property type="entry name" value="Succ_CoA_lig_flav_dom"/>
</dbReference>
<evidence type="ECO:0000256" key="2">
    <source>
        <dbReference type="ARBA" id="ARBA00022741"/>
    </source>
</evidence>
<dbReference type="Gene3D" id="3.40.50.261">
    <property type="entry name" value="Succinyl-CoA synthetase domains"/>
    <property type="match status" value="2"/>
</dbReference>
<evidence type="ECO:0000256" key="3">
    <source>
        <dbReference type="ARBA" id="ARBA00022840"/>
    </source>
</evidence>
<dbReference type="Pfam" id="PF13549">
    <property type="entry name" value="ATP-grasp_5"/>
    <property type="match status" value="1"/>
</dbReference>
<dbReference type="SMART" id="SM00881">
    <property type="entry name" value="CoA_binding"/>
    <property type="match status" value="1"/>
</dbReference>
<dbReference type="RefSeq" id="WP_092014917.1">
    <property type="nucleotide sequence ID" value="NZ_FOYW01000002.1"/>
</dbReference>
<dbReference type="InterPro" id="IPR000182">
    <property type="entry name" value="GNAT_dom"/>
</dbReference>
<dbReference type="Gene3D" id="3.40.50.720">
    <property type="entry name" value="NAD(P)-binding Rossmann-like Domain"/>
    <property type="match status" value="1"/>
</dbReference>
<dbReference type="InterPro" id="IPR016102">
    <property type="entry name" value="Succinyl-CoA_synth-like"/>
</dbReference>
<proteinExistence type="predicted"/>
<dbReference type="SUPFAM" id="SSF55729">
    <property type="entry name" value="Acyl-CoA N-acyltransferases (Nat)"/>
    <property type="match status" value="1"/>
</dbReference>
<dbReference type="Pfam" id="PF13302">
    <property type="entry name" value="Acetyltransf_3"/>
    <property type="match status" value="1"/>
</dbReference>
<dbReference type="InterPro" id="IPR003781">
    <property type="entry name" value="CoA-bd"/>
</dbReference>